<accession>A0A9D5K964</accession>
<dbReference type="Proteomes" id="UP000630660">
    <property type="component" value="Unassembled WGS sequence"/>
</dbReference>
<gene>
    <name evidence="2" type="ORF">GF359_04280</name>
</gene>
<dbReference type="AlphaFoldDB" id="A0A9D5K964"/>
<comment type="caution">
    <text evidence="2">The sequence shown here is derived from an EMBL/GenBank/DDBJ whole genome shotgun (WGS) entry which is preliminary data.</text>
</comment>
<organism evidence="2 3">
    <name type="scientific">candidate division WOR-3 bacterium</name>
    <dbReference type="NCBI Taxonomy" id="2052148"/>
    <lineage>
        <taxon>Bacteria</taxon>
        <taxon>Bacteria division WOR-3</taxon>
    </lineage>
</organism>
<sequence length="236" mass="25504">MKKSAIGVLVVVVLAAVFVFGCDRIKGRGINTVEIPDLTKSTIENAKIALEKRGLNLVVEDSVFSDNIQLGLIAKQYPLALSDVYRGTDVKIWISKGSDKVGIPALENASLNDVLRKLAEIGLYSNVEFVYSDVVEKDNVISLDPAPGTKVEKDSYIEVKVSMGPEAQKTAVVPKATGMSKSSAKSKIEAAGLVPKFVYRVHTEYYEGTLYYQTPKKGSVVPVGSTVTVYIATVLD</sequence>
<dbReference type="SMART" id="SM00740">
    <property type="entry name" value="PASTA"/>
    <property type="match status" value="3"/>
</dbReference>
<proteinExistence type="predicted"/>
<feature type="domain" description="PASTA" evidence="1">
    <location>
        <begin position="97"/>
        <end position="163"/>
    </location>
</feature>
<evidence type="ECO:0000313" key="3">
    <source>
        <dbReference type="Proteomes" id="UP000630660"/>
    </source>
</evidence>
<dbReference type="PROSITE" id="PS51178">
    <property type="entry name" value="PASTA"/>
    <property type="match status" value="3"/>
</dbReference>
<evidence type="ECO:0000259" key="1">
    <source>
        <dbReference type="PROSITE" id="PS51178"/>
    </source>
</evidence>
<reference evidence="2" key="1">
    <citation type="submission" date="2019-11" db="EMBL/GenBank/DDBJ databases">
        <title>Microbial mats filling the niche in hypersaline microbial mats.</title>
        <authorList>
            <person name="Wong H.L."/>
            <person name="Macleod F.I."/>
            <person name="White R.A. III"/>
            <person name="Burns B.P."/>
        </authorList>
    </citation>
    <scope>NUCLEOTIDE SEQUENCE</scope>
    <source>
        <strain evidence="2">Bin_327</strain>
    </source>
</reference>
<evidence type="ECO:0000313" key="2">
    <source>
        <dbReference type="EMBL" id="MBD3364415.1"/>
    </source>
</evidence>
<feature type="domain" description="PASTA" evidence="1">
    <location>
        <begin position="167"/>
        <end position="233"/>
    </location>
</feature>
<dbReference type="EMBL" id="WJKJ01000139">
    <property type="protein sequence ID" value="MBD3364415.1"/>
    <property type="molecule type" value="Genomic_DNA"/>
</dbReference>
<protein>
    <submittedName>
        <fullName evidence="2">PASTA domain-containing protein</fullName>
    </submittedName>
</protein>
<dbReference type="Gene3D" id="3.30.10.20">
    <property type="match status" value="3"/>
</dbReference>
<dbReference type="InterPro" id="IPR005543">
    <property type="entry name" value="PASTA_dom"/>
</dbReference>
<dbReference type="PROSITE" id="PS51257">
    <property type="entry name" value="PROKAR_LIPOPROTEIN"/>
    <property type="match status" value="1"/>
</dbReference>
<feature type="domain" description="PASTA" evidence="1">
    <location>
        <begin position="29"/>
        <end position="96"/>
    </location>
</feature>
<dbReference type="CDD" id="cd06577">
    <property type="entry name" value="PASTA_pknB"/>
    <property type="match status" value="3"/>
</dbReference>
<name>A0A9D5K964_UNCW3</name>
<dbReference type="Pfam" id="PF03793">
    <property type="entry name" value="PASTA"/>
    <property type="match status" value="3"/>
</dbReference>